<dbReference type="InterPro" id="IPR002918">
    <property type="entry name" value="Lipase_EstA/Esterase_EstB"/>
</dbReference>
<evidence type="ECO:0000313" key="3">
    <source>
        <dbReference type="Proteomes" id="UP000632289"/>
    </source>
</evidence>
<keyword evidence="2" id="KW-0378">Hydrolase</keyword>
<dbReference type="GO" id="GO:0016042">
    <property type="term" value="P:lipid catabolic process"/>
    <property type="evidence" value="ECO:0007669"/>
    <property type="project" value="InterPro"/>
</dbReference>
<keyword evidence="1" id="KW-0732">Signal</keyword>
<accession>A0A927F4A7</accession>
<dbReference type="AlphaFoldDB" id="A0A927F4A7"/>
<dbReference type="InterPro" id="IPR029058">
    <property type="entry name" value="AB_hydrolase_fold"/>
</dbReference>
<evidence type="ECO:0000313" key="2">
    <source>
        <dbReference type="EMBL" id="MBD3934497.1"/>
    </source>
</evidence>
<dbReference type="PANTHER" id="PTHR32015">
    <property type="entry name" value="FASTING INDUCED LIPASE"/>
    <property type="match status" value="1"/>
</dbReference>
<evidence type="ECO:0000256" key="1">
    <source>
        <dbReference type="SAM" id="SignalP"/>
    </source>
</evidence>
<feature type="chain" id="PRO_5037416395" evidence="1">
    <location>
        <begin position="40"/>
        <end position="334"/>
    </location>
</feature>
<dbReference type="GO" id="GO:0016298">
    <property type="term" value="F:lipase activity"/>
    <property type="evidence" value="ECO:0007669"/>
    <property type="project" value="TreeGrafter"/>
</dbReference>
<gene>
    <name evidence="2" type="ORF">IF129_23400</name>
</gene>
<organism evidence="2 3">
    <name type="scientific">Streptomyces chumphonensis</name>
    <dbReference type="NCBI Taxonomy" id="1214925"/>
    <lineage>
        <taxon>Bacteria</taxon>
        <taxon>Bacillati</taxon>
        <taxon>Actinomycetota</taxon>
        <taxon>Actinomycetes</taxon>
        <taxon>Kitasatosporales</taxon>
        <taxon>Streptomycetaceae</taxon>
        <taxon>Streptomyces</taxon>
    </lineage>
</organism>
<protein>
    <submittedName>
        <fullName evidence="2">Alpha/beta fold hydrolase</fullName>
    </submittedName>
</protein>
<dbReference type="Pfam" id="PF01674">
    <property type="entry name" value="Lipase_2"/>
    <property type="match status" value="1"/>
</dbReference>
<dbReference type="Gene3D" id="3.40.50.1820">
    <property type="entry name" value="alpha/beta hydrolase"/>
    <property type="match status" value="1"/>
</dbReference>
<name>A0A927F4A7_9ACTN</name>
<reference evidence="2" key="1">
    <citation type="submission" date="2020-09" db="EMBL/GenBank/DDBJ databases">
        <title>Secondary metabolite and genome analysis of marine Streptomyces chumphonensis KK1-2T.</title>
        <authorList>
            <person name="Phongsopitanun W."/>
            <person name="Kanchanasin P."/>
            <person name="Pittayakhajonwut P."/>
            <person name="Suwanborirux K."/>
            <person name="Tanasupawat S."/>
        </authorList>
    </citation>
    <scope>NUCLEOTIDE SEQUENCE</scope>
    <source>
        <strain evidence="2">KK1-2</strain>
    </source>
</reference>
<dbReference type="SUPFAM" id="SSF53474">
    <property type="entry name" value="alpha/beta-Hydrolases"/>
    <property type="match status" value="1"/>
</dbReference>
<dbReference type="Proteomes" id="UP000632289">
    <property type="component" value="Unassembled WGS sequence"/>
</dbReference>
<proteinExistence type="predicted"/>
<feature type="signal peptide" evidence="1">
    <location>
        <begin position="1"/>
        <end position="39"/>
    </location>
</feature>
<dbReference type="PANTHER" id="PTHR32015:SF1">
    <property type="entry name" value="LIPASE"/>
    <property type="match status" value="1"/>
</dbReference>
<dbReference type="EMBL" id="JACXYU010000017">
    <property type="protein sequence ID" value="MBD3934497.1"/>
    <property type="molecule type" value="Genomic_DNA"/>
</dbReference>
<sequence>MFFRGKNSRHARPRRLPRAAAVGLALALATVTATPSALAGSVAGDADSVPAETYPVGGLSTAVHNMLYSPNAVAGANDWDCEPSPEHPEPVVLVPATLSNMGGNWAALSPMLANAGYCVYSFNYGMNGLSLGRFGGLTDISGSARTMSEFVDRVLAATGAEKVDVVGHSQGGMMPHYYVKRLGGADTVDDFVALAPSNHGTTSAGLLHLRDFIDPFGIIDVLLTRLDLAGLAQQAEGSRFQTALFGDGDTVPGPHYTVIQTRNDKVVTPYTNAFLDAEPGTEVTNILLQDQCPNDPVGHMGLFLDGPALQHVINALGDGPADFRPSCTDYGPRF</sequence>
<comment type="caution">
    <text evidence="2">The sequence shown here is derived from an EMBL/GenBank/DDBJ whole genome shotgun (WGS) entry which is preliminary data.</text>
</comment>
<keyword evidence="3" id="KW-1185">Reference proteome</keyword>